<evidence type="ECO:0000256" key="6">
    <source>
        <dbReference type="ARBA" id="ARBA00018569"/>
    </source>
</evidence>
<dbReference type="Pfam" id="PF01370">
    <property type="entry name" value="Epimerase"/>
    <property type="match status" value="1"/>
</dbReference>
<evidence type="ECO:0000256" key="1">
    <source>
        <dbReference type="ARBA" id="ARBA00000083"/>
    </source>
</evidence>
<reference evidence="13" key="1">
    <citation type="submission" date="2024-06" db="EMBL/GenBank/DDBJ databases">
        <title>Complete genome of Salinicola endophyticus HNIBRBA4755.</title>
        <authorList>
            <person name="Shin S.Y."/>
            <person name="Kang H."/>
            <person name="Song J."/>
        </authorList>
    </citation>
    <scope>NUCLEOTIDE SEQUENCE</scope>
    <source>
        <strain evidence="13">HNIBRBA4755</strain>
    </source>
</reference>
<protein>
    <recommendedName>
        <fullName evidence="6">UDP-glucose 4-epimerase</fullName>
        <ecNumber evidence="5">5.1.3.2</ecNumber>
    </recommendedName>
    <alternativeName>
        <fullName evidence="11">Galactowaldenase</fullName>
    </alternativeName>
    <alternativeName>
        <fullName evidence="10">UDP-galactose 4-epimerase</fullName>
    </alternativeName>
</protein>
<keyword evidence="7" id="KW-0520">NAD</keyword>
<evidence type="ECO:0000256" key="2">
    <source>
        <dbReference type="ARBA" id="ARBA00001911"/>
    </source>
</evidence>
<evidence type="ECO:0000256" key="9">
    <source>
        <dbReference type="ARBA" id="ARBA00023235"/>
    </source>
</evidence>
<evidence type="ECO:0000256" key="7">
    <source>
        <dbReference type="ARBA" id="ARBA00023027"/>
    </source>
</evidence>
<evidence type="ECO:0000256" key="8">
    <source>
        <dbReference type="ARBA" id="ARBA00023144"/>
    </source>
</evidence>
<evidence type="ECO:0000313" key="13">
    <source>
        <dbReference type="EMBL" id="XCJ80610.1"/>
    </source>
</evidence>
<proteinExistence type="inferred from homology"/>
<name>A0AB74UFE9_9GAMM</name>
<dbReference type="GO" id="GO:0003978">
    <property type="term" value="F:UDP-glucose 4-epimerase activity"/>
    <property type="evidence" value="ECO:0007669"/>
    <property type="project" value="UniProtKB-EC"/>
</dbReference>
<keyword evidence="9" id="KW-0413">Isomerase</keyword>
<dbReference type="RefSeq" id="WP_353981432.1">
    <property type="nucleotide sequence ID" value="NZ_CP159578.1"/>
</dbReference>
<feature type="domain" description="NAD-dependent epimerase/dehydratase" evidence="12">
    <location>
        <begin position="3"/>
        <end position="166"/>
    </location>
</feature>
<accession>A0AB74UFE9</accession>
<comment type="pathway">
    <text evidence="3">Carbohydrate metabolism; galactose metabolism.</text>
</comment>
<dbReference type="InterPro" id="IPR001509">
    <property type="entry name" value="Epimerase_deHydtase"/>
</dbReference>
<dbReference type="EMBL" id="CP159578">
    <property type="protein sequence ID" value="XCJ80610.1"/>
    <property type="molecule type" value="Genomic_DNA"/>
</dbReference>
<dbReference type="AlphaFoldDB" id="A0AB74UFE9"/>
<evidence type="ECO:0000256" key="3">
    <source>
        <dbReference type="ARBA" id="ARBA00004947"/>
    </source>
</evidence>
<evidence type="ECO:0000256" key="10">
    <source>
        <dbReference type="ARBA" id="ARBA00031367"/>
    </source>
</evidence>
<dbReference type="InterPro" id="IPR036291">
    <property type="entry name" value="NAD(P)-bd_dom_sf"/>
</dbReference>
<sequence length="171" mass="18504">MKILVTGGAGYIGSHTLIDLLEHNYRPVVIDNFVNSYPESLRRVQEITGRSSTLVEGDINDAAKLDAIFAEHSIDAVIHFAGLKAVGESVSQPLTYYRNNVSGTLTLCEAMARAGIYRLVFSSSATVYGESAPVPYHEALPRGLAAQPYGSTKAIAEQLFEDLCRADPDGR</sequence>
<dbReference type="GO" id="GO:0006012">
    <property type="term" value="P:galactose metabolic process"/>
    <property type="evidence" value="ECO:0007669"/>
    <property type="project" value="UniProtKB-KW"/>
</dbReference>
<dbReference type="EC" id="5.1.3.2" evidence="5"/>
<evidence type="ECO:0000256" key="4">
    <source>
        <dbReference type="ARBA" id="ARBA00007637"/>
    </source>
</evidence>
<evidence type="ECO:0000256" key="11">
    <source>
        <dbReference type="ARBA" id="ARBA00033067"/>
    </source>
</evidence>
<dbReference type="SUPFAM" id="SSF51735">
    <property type="entry name" value="NAD(P)-binding Rossmann-fold domains"/>
    <property type="match status" value="1"/>
</dbReference>
<evidence type="ECO:0000256" key="5">
    <source>
        <dbReference type="ARBA" id="ARBA00013189"/>
    </source>
</evidence>
<dbReference type="PANTHER" id="PTHR43725">
    <property type="entry name" value="UDP-GLUCOSE 4-EPIMERASE"/>
    <property type="match status" value="1"/>
</dbReference>
<dbReference type="Gene3D" id="3.40.50.720">
    <property type="entry name" value="NAD(P)-binding Rossmann-like Domain"/>
    <property type="match status" value="1"/>
</dbReference>
<dbReference type="GO" id="GO:0005829">
    <property type="term" value="C:cytosol"/>
    <property type="evidence" value="ECO:0007669"/>
    <property type="project" value="TreeGrafter"/>
</dbReference>
<evidence type="ECO:0000259" key="12">
    <source>
        <dbReference type="Pfam" id="PF01370"/>
    </source>
</evidence>
<gene>
    <name evidence="13" type="ORF">ABV408_05380</name>
</gene>
<dbReference type="PANTHER" id="PTHR43725:SF47">
    <property type="entry name" value="UDP-GLUCOSE 4-EPIMERASE"/>
    <property type="match status" value="1"/>
</dbReference>
<organism evidence="13">
    <name type="scientific">Salinicola endophyticus</name>
    <dbReference type="NCBI Taxonomy" id="1949083"/>
    <lineage>
        <taxon>Bacteria</taxon>
        <taxon>Pseudomonadati</taxon>
        <taxon>Pseudomonadota</taxon>
        <taxon>Gammaproteobacteria</taxon>
        <taxon>Oceanospirillales</taxon>
        <taxon>Halomonadaceae</taxon>
        <taxon>Salinicola</taxon>
    </lineage>
</organism>
<keyword evidence="8" id="KW-0299">Galactose metabolism</keyword>
<comment type="catalytic activity">
    <reaction evidence="1">
        <text>UDP-alpha-D-glucose = UDP-alpha-D-galactose</text>
        <dbReference type="Rhea" id="RHEA:22168"/>
        <dbReference type="ChEBI" id="CHEBI:58885"/>
        <dbReference type="ChEBI" id="CHEBI:66914"/>
        <dbReference type="EC" id="5.1.3.2"/>
    </reaction>
</comment>
<comment type="cofactor">
    <cofactor evidence="2">
        <name>NAD(+)</name>
        <dbReference type="ChEBI" id="CHEBI:57540"/>
    </cofactor>
</comment>
<comment type="similarity">
    <text evidence="4">Belongs to the NAD(P)-dependent epimerase/dehydratase family.</text>
</comment>
<keyword evidence="8" id="KW-0119">Carbohydrate metabolism</keyword>